<feature type="transmembrane region" description="Helical" evidence="8">
    <location>
        <begin position="188"/>
        <end position="207"/>
    </location>
</feature>
<dbReference type="Pfam" id="PF00854">
    <property type="entry name" value="PTR2"/>
    <property type="match status" value="1"/>
</dbReference>
<keyword evidence="5 8" id="KW-0812">Transmembrane</keyword>
<accession>A0A9Q0PTC9</accession>
<evidence type="ECO:0000256" key="7">
    <source>
        <dbReference type="ARBA" id="ARBA00023136"/>
    </source>
</evidence>
<dbReference type="Gene3D" id="1.20.1250.20">
    <property type="entry name" value="MFS general substrate transporter like domains"/>
    <property type="match status" value="1"/>
</dbReference>
<proteinExistence type="inferred from homology"/>
<dbReference type="AlphaFoldDB" id="A0A9Q0PTC9"/>
<evidence type="ECO:0000256" key="8">
    <source>
        <dbReference type="SAM" id="Phobius"/>
    </source>
</evidence>
<reference evidence="9" key="1">
    <citation type="submission" date="2022-11" db="EMBL/GenBank/DDBJ databases">
        <authorList>
            <person name="Hyden B.L."/>
            <person name="Feng K."/>
            <person name="Yates T."/>
            <person name="Jawdy S."/>
            <person name="Smart L.B."/>
            <person name="Muchero W."/>
        </authorList>
    </citation>
    <scope>NUCLEOTIDE SEQUENCE</scope>
    <source>
        <tissue evidence="9">Shoot tip</tissue>
    </source>
</reference>
<feature type="transmembrane region" description="Helical" evidence="8">
    <location>
        <begin position="526"/>
        <end position="546"/>
    </location>
</feature>
<dbReference type="PANTHER" id="PTHR11654">
    <property type="entry name" value="OLIGOPEPTIDE TRANSPORTER-RELATED"/>
    <property type="match status" value="1"/>
</dbReference>
<keyword evidence="6 8" id="KW-1133">Transmembrane helix</keyword>
<feature type="transmembrane region" description="Helical" evidence="8">
    <location>
        <begin position="447"/>
        <end position="472"/>
    </location>
</feature>
<feature type="transmembrane region" description="Helical" evidence="8">
    <location>
        <begin position="73"/>
        <end position="93"/>
    </location>
</feature>
<dbReference type="GO" id="GO:0071916">
    <property type="term" value="F:dipeptide transmembrane transporter activity"/>
    <property type="evidence" value="ECO:0007669"/>
    <property type="project" value="InterPro"/>
</dbReference>
<keyword evidence="3" id="KW-0813">Transport</keyword>
<evidence type="ECO:0000313" key="10">
    <source>
        <dbReference type="Proteomes" id="UP001151529"/>
    </source>
</evidence>
<gene>
    <name evidence="9" type="ORF">OIU85_004437</name>
</gene>
<evidence type="ECO:0000256" key="6">
    <source>
        <dbReference type="ARBA" id="ARBA00022989"/>
    </source>
</evidence>
<protein>
    <submittedName>
        <fullName evidence="9">Uncharacterized protein</fullName>
    </submittedName>
</protein>
<comment type="caution">
    <text evidence="9">The sequence shown here is derived from an EMBL/GenBank/DDBJ whole genome shotgun (WGS) entry which is preliminary data.</text>
</comment>
<evidence type="ECO:0000256" key="5">
    <source>
        <dbReference type="ARBA" id="ARBA00022692"/>
    </source>
</evidence>
<feature type="transmembrane region" description="Helical" evidence="8">
    <location>
        <begin position="484"/>
        <end position="506"/>
    </location>
</feature>
<dbReference type="GO" id="GO:0009705">
    <property type="term" value="C:plant-type vacuole membrane"/>
    <property type="evidence" value="ECO:0007669"/>
    <property type="project" value="UniProtKB-ARBA"/>
</dbReference>
<keyword evidence="4" id="KW-0597">Phosphoprotein</keyword>
<feature type="transmembrane region" description="Helical" evidence="8">
    <location>
        <begin position="140"/>
        <end position="159"/>
    </location>
</feature>
<comment type="similarity">
    <text evidence="2">Belongs to the major facilitator superfamily. Proton-dependent oligopeptide transporter (POT/PTR) (TC 2.A.17) family.</text>
</comment>
<keyword evidence="10" id="KW-1185">Reference proteome</keyword>
<dbReference type="InterPro" id="IPR036259">
    <property type="entry name" value="MFS_trans_sf"/>
</dbReference>
<sequence>MAAENPLRLPDVVDCSIDDKGFSNFGGWKCALLILGVEVAERSAFYGTSGNLMAYLTGPLGQSTATAAENLNFWSGTAWLLPLLGAIVADSFLGRYRTIIVAALIYILGLSLLTLSAVLPPVRADDCQSADTVRPCSPDPILILFFFALYLVAFGQGGFRPCVQAFGADQFDGQDPEERKAMSSFFNWWNCGVNAGVVVIFPVLNYIQDNLNWGFGFGIPCIFMAGALLIFLLGTKKYRYSIRREEELPILRIGQVFVAAFRNWRISPATSFKEDASFTVSRRNPEQFEFLNKALLEINGSEESRRASTPREVEEAKALLRLVPTWITCLIFAIVSSQVGTFFTKQARTMNRSMSEHLEFPAASIQLSIPLAVTVLVPIYDRVFVPVARRLTGEHSGITMLQRIGTGLFLSAVAMVVAALIEKKRLKTAEEYGLVDMPNATIPMSGWWLIPQLVLIGAADVFTIIGLQEFFYDQVPGELKSVGLSLFLSVVGAGNFLSGFLVSVIDKTTGKDGWFANNLNRAHLDYFYWLLAFLSVVQLVAFLYFAKSYIYNRGSAV</sequence>
<dbReference type="GO" id="GO:0080054">
    <property type="term" value="F:low-affinity nitrate transmembrane transporter activity"/>
    <property type="evidence" value="ECO:0007669"/>
    <property type="project" value="UniProtKB-ARBA"/>
</dbReference>
<reference evidence="9" key="2">
    <citation type="journal article" date="2023" name="Int. J. Mol. Sci.">
        <title>De Novo Assembly and Annotation of 11 Diverse Shrub Willow (Salix) Genomes Reveals Novel Gene Organization in Sex-Linked Regions.</title>
        <authorList>
            <person name="Hyden B."/>
            <person name="Feng K."/>
            <person name="Yates T.B."/>
            <person name="Jawdy S."/>
            <person name="Cereghino C."/>
            <person name="Smart L.B."/>
            <person name="Muchero W."/>
        </authorList>
    </citation>
    <scope>NUCLEOTIDE SEQUENCE [LARGE SCALE GENOMIC DNA]</scope>
    <source>
        <tissue evidence="9">Shoot tip</tissue>
    </source>
</reference>
<evidence type="ECO:0000256" key="2">
    <source>
        <dbReference type="ARBA" id="ARBA00005982"/>
    </source>
</evidence>
<dbReference type="CDD" id="cd17417">
    <property type="entry name" value="MFS_NPF5"/>
    <property type="match status" value="1"/>
</dbReference>
<feature type="transmembrane region" description="Helical" evidence="8">
    <location>
        <begin position="401"/>
        <end position="421"/>
    </location>
</feature>
<dbReference type="OrthoDB" id="8904098at2759"/>
<evidence type="ECO:0000256" key="1">
    <source>
        <dbReference type="ARBA" id="ARBA00004141"/>
    </source>
</evidence>
<evidence type="ECO:0000313" key="9">
    <source>
        <dbReference type="EMBL" id="KAJ6693659.1"/>
    </source>
</evidence>
<evidence type="ECO:0000256" key="3">
    <source>
        <dbReference type="ARBA" id="ARBA00022448"/>
    </source>
</evidence>
<organism evidence="9 10">
    <name type="scientific">Salix viminalis</name>
    <name type="common">Common osier</name>
    <name type="synonym">Basket willow</name>
    <dbReference type="NCBI Taxonomy" id="40686"/>
    <lineage>
        <taxon>Eukaryota</taxon>
        <taxon>Viridiplantae</taxon>
        <taxon>Streptophyta</taxon>
        <taxon>Embryophyta</taxon>
        <taxon>Tracheophyta</taxon>
        <taxon>Spermatophyta</taxon>
        <taxon>Magnoliopsida</taxon>
        <taxon>eudicotyledons</taxon>
        <taxon>Gunneridae</taxon>
        <taxon>Pentapetalae</taxon>
        <taxon>rosids</taxon>
        <taxon>fabids</taxon>
        <taxon>Malpighiales</taxon>
        <taxon>Salicaceae</taxon>
        <taxon>Saliceae</taxon>
        <taxon>Salix</taxon>
    </lineage>
</organism>
<feature type="transmembrane region" description="Helical" evidence="8">
    <location>
        <begin position="100"/>
        <end position="120"/>
    </location>
</feature>
<dbReference type="PROSITE" id="PS01022">
    <property type="entry name" value="PTR2_1"/>
    <property type="match status" value="1"/>
</dbReference>
<evidence type="ECO:0000256" key="4">
    <source>
        <dbReference type="ARBA" id="ARBA00022553"/>
    </source>
</evidence>
<dbReference type="Proteomes" id="UP001151529">
    <property type="component" value="Chromosome 13"/>
</dbReference>
<comment type="subcellular location">
    <subcellularLocation>
        <location evidence="1">Membrane</location>
        <topology evidence="1">Multi-pass membrane protein</topology>
    </subcellularLocation>
</comment>
<dbReference type="InterPro" id="IPR000109">
    <property type="entry name" value="POT_fam"/>
</dbReference>
<feature type="transmembrane region" description="Helical" evidence="8">
    <location>
        <begin position="318"/>
        <end position="340"/>
    </location>
</feature>
<dbReference type="InterPro" id="IPR044739">
    <property type="entry name" value="NRT1/PTR"/>
</dbReference>
<dbReference type="GO" id="GO:0042937">
    <property type="term" value="F:tripeptide transmembrane transporter activity"/>
    <property type="evidence" value="ECO:0007669"/>
    <property type="project" value="InterPro"/>
</dbReference>
<name>A0A9Q0PTC9_SALVM</name>
<dbReference type="EMBL" id="JAPFFL010000011">
    <property type="protein sequence ID" value="KAJ6693659.1"/>
    <property type="molecule type" value="Genomic_DNA"/>
</dbReference>
<dbReference type="FunFam" id="1.20.1250.20:FF:000147">
    <property type="entry name" value="Protein NRT1/ PTR family 5.10"/>
    <property type="match status" value="1"/>
</dbReference>
<dbReference type="InterPro" id="IPR018456">
    <property type="entry name" value="PTR2_symporter_CS"/>
</dbReference>
<dbReference type="SUPFAM" id="SSF103473">
    <property type="entry name" value="MFS general substrate transporter"/>
    <property type="match status" value="1"/>
</dbReference>
<keyword evidence="7 8" id="KW-0472">Membrane</keyword>
<feature type="transmembrane region" description="Helical" evidence="8">
    <location>
        <begin position="360"/>
        <end position="380"/>
    </location>
</feature>
<feature type="transmembrane region" description="Helical" evidence="8">
    <location>
        <begin position="213"/>
        <end position="234"/>
    </location>
</feature>